<feature type="transmembrane region" description="Helical" evidence="2">
    <location>
        <begin position="333"/>
        <end position="352"/>
    </location>
</feature>
<feature type="transmembrane region" description="Helical" evidence="2">
    <location>
        <begin position="372"/>
        <end position="393"/>
    </location>
</feature>
<name>A0A0F2MBE5_SPOSC</name>
<evidence type="ECO:0000313" key="3">
    <source>
        <dbReference type="EMBL" id="KJR86947.1"/>
    </source>
</evidence>
<gene>
    <name evidence="3" type="ORF">SPSK_01652</name>
</gene>
<feature type="transmembrane region" description="Helical" evidence="2">
    <location>
        <begin position="131"/>
        <end position="152"/>
    </location>
</feature>
<dbReference type="GeneID" id="27663836"/>
<feature type="region of interest" description="Disordered" evidence="1">
    <location>
        <begin position="507"/>
        <end position="553"/>
    </location>
</feature>
<evidence type="ECO:0000256" key="1">
    <source>
        <dbReference type="SAM" id="MobiDB-lite"/>
    </source>
</evidence>
<feature type="compositionally biased region" description="Low complexity" evidence="1">
    <location>
        <begin position="507"/>
        <end position="540"/>
    </location>
</feature>
<dbReference type="Proteomes" id="UP000033710">
    <property type="component" value="Unassembled WGS sequence"/>
</dbReference>
<protein>
    <submittedName>
        <fullName evidence="3">Uncharacterized protein</fullName>
    </submittedName>
</protein>
<dbReference type="PANTHER" id="PTHR39470:SF1">
    <property type="entry name" value="CHORISMATE SYNTHASE PROTEIN"/>
    <property type="match status" value="1"/>
</dbReference>
<feature type="transmembrane region" description="Helical" evidence="2">
    <location>
        <begin position="250"/>
        <end position="279"/>
    </location>
</feature>
<organism evidence="3 4">
    <name type="scientific">Sporothrix schenckii 1099-18</name>
    <dbReference type="NCBI Taxonomy" id="1397361"/>
    <lineage>
        <taxon>Eukaryota</taxon>
        <taxon>Fungi</taxon>
        <taxon>Dikarya</taxon>
        <taxon>Ascomycota</taxon>
        <taxon>Pezizomycotina</taxon>
        <taxon>Sordariomycetes</taxon>
        <taxon>Sordariomycetidae</taxon>
        <taxon>Ophiostomatales</taxon>
        <taxon>Ophiostomataceae</taxon>
        <taxon>Sporothrix</taxon>
    </lineage>
</organism>
<dbReference type="AlphaFoldDB" id="A0A0F2MBE5"/>
<reference evidence="3 4" key="2">
    <citation type="journal article" date="2015" name="Eukaryot. Cell">
        <title>Asexual propagation of a virulent clone complex in a human and feline outbreak of sporotrichosis.</title>
        <authorList>
            <person name="Teixeira Mde M."/>
            <person name="Rodrigues A.M."/>
            <person name="Tsui C.K."/>
            <person name="de Almeida L.G."/>
            <person name="Van Diepeningen A.D."/>
            <person name="van den Ende B.G."/>
            <person name="Fernandes G.F."/>
            <person name="Kano R."/>
            <person name="Hamelin R.C."/>
            <person name="Lopes-Bezerra L.M."/>
            <person name="Vasconcelos A.T."/>
            <person name="de Hoog S."/>
            <person name="de Camargo Z.P."/>
            <person name="Felipe M.S."/>
        </authorList>
    </citation>
    <scope>NUCLEOTIDE SEQUENCE [LARGE SCALE GENOMIC DNA]</scope>
    <source>
        <strain evidence="3 4">1099-18</strain>
    </source>
</reference>
<dbReference type="KEGG" id="ssck:SPSK_01652"/>
<comment type="caution">
    <text evidence="3">The sequence shown here is derived from an EMBL/GenBank/DDBJ whole genome shotgun (WGS) entry which is preliminary data.</text>
</comment>
<sequence>MSFVSAGFLPFVQPLRPGQSDRFRHKKGNIRTTNDDCEPLCSAIRSHGDSMGNVSRHVFCVFVRGLLLNARSPCTPRCRLKSLLIFFGPMLLPRATSMYRKLKAEAGVRAQQSQQGGPAAAIVRPLAFRSVLVLSLLATAALAWLLSGGLVLPASASHALRLPSALRMPENVFVATESRLQAPTDVLFTRLASSRPNHTLTAADEALRLRLVSLESRLLYLQYGPDVLANCPFCGGTGVDAASRFSAMHYLYYAMADLVAAHLANLVLIALVTSPLLLLGRRGKSSGSSASASAGAGAASVYADFDAHGESAADHAYDVAAAHIRRWRTPASLVALCFAALDLYLVASYNGQRNARATRLAELDFFYWSMRTYRAVACGGLLAALAAVLYLAASGRHSSPRLGLLGVVLFGALPPPSPAHRVTAVTRGLAGVKSKLSAGAIVKNTALRDTDLRARTQAYWAREVMLVAEAMEERDVIEGVNDALQNRIDIQRIARDAEQYAQNVIPSLAPPSSAGRSSSHGSSQTTPVQPQPQVVVSRSTTPVAAGNKPTKRK</sequence>
<dbReference type="OrthoDB" id="4218123at2759"/>
<evidence type="ECO:0000313" key="4">
    <source>
        <dbReference type="Proteomes" id="UP000033710"/>
    </source>
</evidence>
<accession>A0A0F2MBE5</accession>
<dbReference type="VEuPathDB" id="FungiDB:SPSK_01652"/>
<dbReference type="RefSeq" id="XP_016589623.1">
    <property type="nucleotide sequence ID" value="XM_016728559.1"/>
</dbReference>
<keyword evidence="2" id="KW-1133">Transmembrane helix</keyword>
<proteinExistence type="predicted"/>
<dbReference type="EMBL" id="AXCR01000005">
    <property type="protein sequence ID" value="KJR86947.1"/>
    <property type="molecule type" value="Genomic_DNA"/>
</dbReference>
<reference evidence="3 4" key="1">
    <citation type="journal article" date="2014" name="BMC Genomics">
        <title>Comparative genomics of the major fungal agents of human and animal Sporotrichosis: Sporothrix schenckii and Sporothrix brasiliensis.</title>
        <authorList>
            <person name="Teixeira M.M."/>
            <person name="de Almeida L.G."/>
            <person name="Kubitschek-Barreira P."/>
            <person name="Alves F.L."/>
            <person name="Kioshima E.S."/>
            <person name="Abadio A.K."/>
            <person name="Fernandes L."/>
            <person name="Derengowski L.S."/>
            <person name="Ferreira K.S."/>
            <person name="Souza R.C."/>
            <person name="Ruiz J.C."/>
            <person name="de Andrade N.C."/>
            <person name="Paes H.C."/>
            <person name="Nicola A.M."/>
            <person name="Albuquerque P."/>
            <person name="Gerber A.L."/>
            <person name="Martins V.P."/>
            <person name="Peconick L.D."/>
            <person name="Neto A.V."/>
            <person name="Chaucanez C.B."/>
            <person name="Silva P.A."/>
            <person name="Cunha O.L."/>
            <person name="de Oliveira F.F."/>
            <person name="dos Santos T.C."/>
            <person name="Barros A.L."/>
            <person name="Soares M.A."/>
            <person name="de Oliveira L.M."/>
            <person name="Marini M.M."/>
            <person name="Villalobos-Duno H."/>
            <person name="Cunha M.M."/>
            <person name="de Hoog S."/>
            <person name="da Silveira J.F."/>
            <person name="Henrissat B."/>
            <person name="Nino-Vega G.A."/>
            <person name="Cisalpino P.S."/>
            <person name="Mora-Montes H.M."/>
            <person name="Almeida S.R."/>
            <person name="Stajich J.E."/>
            <person name="Lopes-Bezerra L.M."/>
            <person name="Vasconcelos A.T."/>
            <person name="Felipe M.S."/>
        </authorList>
    </citation>
    <scope>NUCLEOTIDE SEQUENCE [LARGE SCALE GENOMIC DNA]</scope>
    <source>
        <strain evidence="3 4">1099-18</strain>
    </source>
</reference>
<keyword evidence="2" id="KW-0812">Transmembrane</keyword>
<evidence type="ECO:0000256" key="2">
    <source>
        <dbReference type="SAM" id="Phobius"/>
    </source>
</evidence>
<keyword evidence="2" id="KW-0472">Membrane</keyword>
<dbReference type="PANTHER" id="PTHR39470">
    <property type="entry name" value="CHROMOSOME 10, WHOLE GENOME SHOTGUN SEQUENCE"/>
    <property type="match status" value="1"/>
</dbReference>